<organism evidence="2">
    <name type="scientific">Nakamurella sp. A5-74</name>
    <dbReference type="NCBI Taxonomy" id="3158264"/>
    <lineage>
        <taxon>Bacteria</taxon>
        <taxon>Bacillati</taxon>
        <taxon>Actinomycetota</taxon>
        <taxon>Actinomycetes</taxon>
        <taxon>Nakamurellales</taxon>
        <taxon>Nakamurellaceae</taxon>
        <taxon>Nakamurella</taxon>
    </lineage>
</organism>
<feature type="transmembrane region" description="Helical" evidence="1">
    <location>
        <begin position="166"/>
        <end position="187"/>
    </location>
</feature>
<gene>
    <name evidence="2" type="ORF">ABLG96_10865</name>
</gene>
<feature type="transmembrane region" description="Helical" evidence="1">
    <location>
        <begin position="97"/>
        <end position="119"/>
    </location>
</feature>
<feature type="transmembrane region" description="Helical" evidence="1">
    <location>
        <begin position="34"/>
        <end position="55"/>
    </location>
</feature>
<dbReference type="EMBL" id="CP159218">
    <property type="protein sequence ID" value="XCG65731.1"/>
    <property type="molecule type" value="Genomic_DNA"/>
</dbReference>
<proteinExistence type="predicted"/>
<accession>A0AAU8DVU8</accession>
<reference evidence="2" key="1">
    <citation type="submission" date="2024-05" db="EMBL/GenBank/DDBJ databases">
        <authorList>
            <person name="Cai S.Y."/>
            <person name="Jin L.M."/>
            <person name="Li H.R."/>
        </authorList>
    </citation>
    <scope>NUCLEOTIDE SEQUENCE</scope>
    <source>
        <strain evidence="2">A5-74</strain>
    </source>
</reference>
<protein>
    <recommendedName>
        <fullName evidence="3">DoxX family membrane protein</fullName>
    </recommendedName>
</protein>
<evidence type="ECO:0000256" key="1">
    <source>
        <dbReference type="SAM" id="Phobius"/>
    </source>
</evidence>
<keyword evidence="1" id="KW-0812">Transmembrane</keyword>
<name>A0AAU8DVU8_9ACTN</name>
<sequence length="203" mass="21285">MTIHPAQPAPVLTAPVRDVPAGNRSTVAAPARGPAGTALALLRIGLGFIFLWPFLDKLIGLGYSTSGAKSWISGGSPTSGFLGHSDVGPFSAMFRSWSGAVLLDWVFMLGLLGVGVAVLLGIGLRVSAVAGTVLMASMWIAEWPLARFTDAGEPSGSTNPLIDYHVIYALGLIVVALCGAGEHLGLGRRWADSDLVRRLPWLR</sequence>
<dbReference type="RefSeq" id="WP_353651336.1">
    <property type="nucleotide sequence ID" value="NZ_CP159218.1"/>
</dbReference>
<evidence type="ECO:0000313" key="2">
    <source>
        <dbReference type="EMBL" id="XCG65731.1"/>
    </source>
</evidence>
<dbReference type="AlphaFoldDB" id="A0AAU8DVU8"/>
<keyword evidence="1" id="KW-1133">Transmembrane helix</keyword>
<keyword evidence="1" id="KW-0472">Membrane</keyword>
<feature type="transmembrane region" description="Helical" evidence="1">
    <location>
        <begin position="126"/>
        <end position="146"/>
    </location>
</feature>
<evidence type="ECO:0008006" key="3">
    <source>
        <dbReference type="Google" id="ProtNLM"/>
    </source>
</evidence>